<dbReference type="NCBIfam" id="NF005901">
    <property type="entry name" value="PRK07877.1"/>
    <property type="match status" value="1"/>
</dbReference>
<dbReference type="Gene3D" id="3.40.50.720">
    <property type="entry name" value="NAD(P)-binding Rossmann-like Domain"/>
    <property type="match status" value="1"/>
</dbReference>
<dbReference type="AlphaFoldDB" id="A0A7K0DVN2"/>
<dbReference type="InterPro" id="IPR029479">
    <property type="entry name" value="Nitroreductase"/>
</dbReference>
<dbReference type="GO" id="GO:0061504">
    <property type="term" value="P:cyclic threonylcarbamoyladenosine biosynthetic process"/>
    <property type="evidence" value="ECO:0007669"/>
    <property type="project" value="TreeGrafter"/>
</dbReference>
<sequence>MATPPDRYATYRPSILDETDPADARTLAELRARPEIEVTDLRPLLRAELARIAARSGHPMGAEAGRWVYYPWRERLVGLLAAPDFHAVRLDRNRNKLTAIEQQRLRTLSIGVVGQSVGHSVAYALALEGVCGRLRLADFDTIELSNLNRIPATVFDIGVNKAVVTARRIAELDPYLPVEIFEAGVDASTVDEFVGGLSILVEECDSLDIKVLVRESARRHRIPVLMDTSDRGLLDIERFDLEPDRLPLHGLMGDVSAADLRGLSSRDKAPYVVRILDPKEISARMGASMAEVDQTLLSWPQLGSEVLAGSGNVVHAVRRIGLGGKLPSGRVRIDVERLLDETAEPAPLDAAEAPGLPAEPDPGDPVGRILACAQRAPSGGNVQPWTMNADAAELTVALDPAHSVTMDVGYRGSAVAVGAALYNARVAAAAHGLLGPHRLITDAGAPLTGVLRFGDGSDPELAADYPGALSRETNRQPGNGVELSPALLAELSAAAEAEGGRVRAVTTRDEIAAVAELLAESDRIRYLTPHLHQQMFAELRWPEEDLHTGIDVRSLELAPDEQAAMELGKRSDIIAELHSWNAGAALGDYTRDRMASSAAIIAVTMPTPGRDDDLRAYAQAGAAVQRLWIAAGRLGLAVQPMSPVFLYARRPSELTAISSDFAVTLTSLQSGFNDLLGVPEHETMALVLRLSYAAAAASVRSLRRPWLWHHSG</sequence>
<proteinExistence type="predicted"/>
<dbReference type="Pfam" id="PF00899">
    <property type="entry name" value="ThiF"/>
    <property type="match status" value="1"/>
</dbReference>
<accession>A0A7K0DVN2</accession>
<comment type="caution">
    <text evidence="3">The sequence shown here is derived from an EMBL/GenBank/DDBJ whole genome shotgun (WGS) entry which is preliminary data.</text>
</comment>
<dbReference type="InterPro" id="IPR035985">
    <property type="entry name" value="Ubiquitin-activating_enz"/>
</dbReference>
<keyword evidence="4" id="KW-1185">Reference proteome</keyword>
<feature type="domain" description="THIF-type NAD/FAD binding fold" evidence="2">
    <location>
        <begin position="93"/>
        <end position="225"/>
    </location>
</feature>
<dbReference type="InterPro" id="IPR045886">
    <property type="entry name" value="ThiF/MoeB/HesA"/>
</dbReference>
<dbReference type="GO" id="GO:0016491">
    <property type="term" value="F:oxidoreductase activity"/>
    <property type="evidence" value="ECO:0007669"/>
    <property type="project" value="InterPro"/>
</dbReference>
<protein>
    <recommendedName>
        <fullName evidence="5">THIF-type NAD/FAD binding fold domain-containing protein</fullName>
    </recommendedName>
</protein>
<gene>
    <name evidence="3" type="ORF">NRB56_54340</name>
</gene>
<dbReference type="SUPFAM" id="SSF55469">
    <property type="entry name" value="FMN-dependent nitroreductase-like"/>
    <property type="match status" value="2"/>
</dbReference>
<evidence type="ECO:0008006" key="5">
    <source>
        <dbReference type="Google" id="ProtNLM"/>
    </source>
</evidence>
<dbReference type="RefSeq" id="WP_153347027.1">
    <property type="nucleotide sequence ID" value="NZ_WEGI01000012.1"/>
</dbReference>
<dbReference type="InterPro" id="IPR000594">
    <property type="entry name" value="ThiF_NAD_FAD-bd"/>
</dbReference>
<evidence type="ECO:0000259" key="1">
    <source>
        <dbReference type="Pfam" id="PF00881"/>
    </source>
</evidence>
<dbReference type="Gene3D" id="3.40.109.10">
    <property type="entry name" value="NADH Oxidase"/>
    <property type="match status" value="1"/>
</dbReference>
<dbReference type="CDD" id="cd01483">
    <property type="entry name" value="E1_enzyme_family"/>
    <property type="match status" value="1"/>
</dbReference>
<feature type="domain" description="Nitroreductase" evidence="1">
    <location>
        <begin position="551"/>
        <end position="685"/>
    </location>
</feature>
<evidence type="ECO:0000313" key="4">
    <source>
        <dbReference type="Proteomes" id="UP000431401"/>
    </source>
</evidence>
<dbReference type="InterPro" id="IPR000415">
    <property type="entry name" value="Nitroreductase-like"/>
</dbReference>
<dbReference type="PANTHER" id="PTHR43267">
    <property type="entry name" value="TRNA THREONYLCARBAMOYLADENOSINE DEHYDRATASE"/>
    <property type="match status" value="1"/>
</dbReference>
<evidence type="ECO:0000313" key="3">
    <source>
        <dbReference type="EMBL" id="MQY29840.1"/>
    </source>
</evidence>
<dbReference type="EMBL" id="WEGI01000012">
    <property type="protein sequence ID" value="MQY29840.1"/>
    <property type="molecule type" value="Genomic_DNA"/>
</dbReference>
<name>A0A7K0DVN2_9NOCA</name>
<reference evidence="3 4" key="1">
    <citation type="submission" date="2019-10" db="EMBL/GenBank/DDBJ databases">
        <title>Nocardia macrotermitis sp. nov. and Nocardia aurantia sp. nov., isolated from the gut of fungus growing-termite Macrotermes natalensis.</title>
        <authorList>
            <person name="Benndorf R."/>
            <person name="Schwitalla J."/>
            <person name="Martin K."/>
            <person name="De Beer W."/>
            <person name="Kaster A.-K."/>
            <person name="Vollmers J."/>
            <person name="Poulsen M."/>
            <person name="Beemelmanns C."/>
        </authorList>
    </citation>
    <scope>NUCLEOTIDE SEQUENCE [LARGE SCALE GENOMIC DNA]</scope>
    <source>
        <strain evidence="3 4">RB56</strain>
    </source>
</reference>
<organism evidence="3 4">
    <name type="scientific">Nocardia aurantia</name>
    <dbReference type="NCBI Taxonomy" id="2585199"/>
    <lineage>
        <taxon>Bacteria</taxon>
        <taxon>Bacillati</taxon>
        <taxon>Actinomycetota</taxon>
        <taxon>Actinomycetes</taxon>
        <taxon>Mycobacteriales</taxon>
        <taxon>Nocardiaceae</taxon>
        <taxon>Nocardia</taxon>
    </lineage>
</organism>
<dbReference type="Pfam" id="PF00881">
    <property type="entry name" value="Nitroreductase"/>
    <property type="match status" value="1"/>
</dbReference>
<dbReference type="OrthoDB" id="5149792at2"/>
<evidence type="ECO:0000259" key="2">
    <source>
        <dbReference type="Pfam" id="PF00899"/>
    </source>
</evidence>
<dbReference type="Proteomes" id="UP000431401">
    <property type="component" value="Unassembled WGS sequence"/>
</dbReference>
<dbReference type="GO" id="GO:0008641">
    <property type="term" value="F:ubiquitin-like modifier activating enzyme activity"/>
    <property type="evidence" value="ECO:0007669"/>
    <property type="project" value="InterPro"/>
</dbReference>
<dbReference type="SUPFAM" id="SSF69572">
    <property type="entry name" value="Activating enzymes of the ubiquitin-like proteins"/>
    <property type="match status" value="1"/>
</dbReference>
<dbReference type="GO" id="GO:0061503">
    <property type="term" value="F:tRNA threonylcarbamoyladenosine dehydratase"/>
    <property type="evidence" value="ECO:0007669"/>
    <property type="project" value="TreeGrafter"/>
</dbReference>
<dbReference type="PANTHER" id="PTHR43267:SF3">
    <property type="entry name" value="THIF PROTEIN"/>
    <property type="match status" value="1"/>
</dbReference>